<keyword evidence="2" id="KW-1185">Reference proteome</keyword>
<dbReference type="Proteomes" id="UP000258501">
    <property type="component" value="Segment"/>
</dbReference>
<evidence type="ECO:0000313" key="2">
    <source>
        <dbReference type="Proteomes" id="UP000258501"/>
    </source>
</evidence>
<proteinExistence type="predicted"/>
<protein>
    <submittedName>
        <fullName evidence="1">Uncharacterized protein</fullName>
    </submittedName>
</protein>
<reference evidence="1 2" key="1">
    <citation type="submission" date="2013-02" db="EMBL/GenBank/DDBJ databases">
        <authorList>
            <person name="Lukaszewicz M."/>
            <person name="Biegalska A."/>
            <person name="Krasowska A."/>
        </authorList>
    </citation>
    <scope>NUCLEOTIDE SEQUENCE [LARGE SCALE GENOMIC DNA]</scope>
</reference>
<gene>
    <name evidence="1" type="ORF">SIOphi_00655</name>
</gene>
<name>R4JK98_9CAUD</name>
<evidence type="ECO:0000313" key="1">
    <source>
        <dbReference type="EMBL" id="AGK86939.1"/>
    </source>
</evidence>
<dbReference type="EMBL" id="KC699836">
    <property type="protein sequence ID" value="AGK86939.1"/>
    <property type="molecule type" value="Genomic_DNA"/>
</dbReference>
<accession>R4JK98</accession>
<sequence>MTTCFIGFGVGLIFFFLLDRFASKDPIHFSGLFKKRDIPILAEEAASVRDKRVEKLKKKMPVKKIIKLADRAIREAAEDRDNYTIIRVPMEFTHKHHVQEACEILISRGYSVKFYRGLGFYTCNDWCIKIEF</sequence>
<organism evidence="1 2">
    <name type="scientific">Bacillus phage SIOphi</name>
    <dbReference type="NCBI Taxonomy" id="1285382"/>
    <lineage>
        <taxon>Viruses</taxon>
        <taxon>Duplodnaviria</taxon>
        <taxon>Heunggongvirae</taxon>
        <taxon>Uroviricota</taxon>
        <taxon>Caudoviricetes</taxon>
        <taxon>Herelleviridae</taxon>
        <taxon>Bastillevirinae</taxon>
        <taxon>Siophivirus</taxon>
        <taxon>Siophivirus SIOphi</taxon>
    </lineage>
</organism>